<protein>
    <submittedName>
        <fullName evidence="1">Uncharacterized protein</fullName>
    </submittedName>
</protein>
<name>A0A2P2LLF8_RHIMU</name>
<dbReference type="AlphaFoldDB" id="A0A2P2LLF8"/>
<dbReference type="EMBL" id="GGEC01038319">
    <property type="protein sequence ID" value="MBX18803.1"/>
    <property type="molecule type" value="Transcribed_RNA"/>
</dbReference>
<organism evidence="1">
    <name type="scientific">Rhizophora mucronata</name>
    <name type="common">Asiatic mangrove</name>
    <dbReference type="NCBI Taxonomy" id="61149"/>
    <lineage>
        <taxon>Eukaryota</taxon>
        <taxon>Viridiplantae</taxon>
        <taxon>Streptophyta</taxon>
        <taxon>Embryophyta</taxon>
        <taxon>Tracheophyta</taxon>
        <taxon>Spermatophyta</taxon>
        <taxon>Magnoliopsida</taxon>
        <taxon>eudicotyledons</taxon>
        <taxon>Gunneridae</taxon>
        <taxon>Pentapetalae</taxon>
        <taxon>rosids</taxon>
        <taxon>fabids</taxon>
        <taxon>Malpighiales</taxon>
        <taxon>Rhizophoraceae</taxon>
        <taxon>Rhizophora</taxon>
    </lineage>
</organism>
<proteinExistence type="predicted"/>
<reference evidence="1" key="1">
    <citation type="submission" date="2018-02" db="EMBL/GenBank/DDBJ databases">
        <title>Rhizophora mucronata_Transcriptome.</title>
        <authorList>
            <person name="Meera S.P."/>
            <person name="Sreeshan A."/>
            <person name="Augustine A."/>
        </authorList>
    </citation>
    <scope>NUCLEOTIDE SEQUENCE</scope>
    <source>
        <tissue evidence="1">Leaf</tissue>
    </source>
</reference>
<sequence length="42" mass="5123">MNIFIDMNFLGDTLIPQFSCITKFHSFPRDLITKDFWRKQEK</sequence>
<accession>A0A2P2LLF8</accession>
<evidence type="ECO:0000313" key="1">
    <source>
        <dbReference type="EMBL" id="MBX18803.1"/>
    </source>
</evidence>